<proteinExistence type="predicted"/>
<evidence type="ECO:0000313" key="3">
    <source>
        <dbReference type="Proteomes" id="UP000887013"/>
    </source>
</evidence>
<feature type="domain" description="PiggyBac transposable element-derived protein" evidence="1">
    <location>
        <begin position="27"/>
        <end position="86"/>
    </location>
</feature>
<dbReference type="InterPro" id="IPR052638">
    <property type="entry name" value="PiggyBac_TE-derived"/>
</dbReference>
<name>A0A8X6R4Q4_NEPPI</name>
<protein>
    <recommendedName>
        <fullName evidence="1">PiggyBac transposable element-derived protein domain-containing protein</fullName>
    </recommendedName>
</protein>
<evidence type="ECO:0000313" key="2">
    <source>
        <dbReference type="EMBL" id="GFU49174.1"/>
    </source>
</evidence>
<dbReference type="GO" id="GO:0043565">
    <property type="term" value="F:sequence-specific DNA binding"/>
    <property type="evidence" value="ECO:0007669"/>
    <property type="project" value="TreeGrafter"/>
</dbReference>
<dbReference type="Proteomes" id="UP000887013">
    <property type="component" value="Unassembled WGS sequence"/>
</dbReference>
<dbReference type="PANTHER" id="PTHR47055:SF3">
    <property type="entry name" value="PHORBOL-ESTER_DAG-TYPE DOMAIN-CONTAINING PROTEIN"/>
    <property type="match status" value="1"/>
</dbReference>
<accession>A0A8X6R4Q4</accession>
<dbReference type="EMBL" id="BMAW01086882">
    <property type="protein sequence ID" value="GFU49174.1"/>
    <property type="molecule type" value="Genomic_DNA"/>
</dbReference>
<reference evidence="2" key="1">
    <citation type="submission" date="2020-08" db="EMBL/GenBank/DDBJ databases">
        <title>Multicomponent nature underlies the extraordinary mechanical properties of spider dragline silk.</title>
        <authorList>
            <person name="Kono N."/>
            <person name="Nakamura H."/>
            <person name="Mori M."/>
            <person name="Yoshida Y."/>
            <person name="Ohtoshi R."/>
            <person name="Malay A.D."/>
            <person name="Moran D.A.P."/>
            <person name="Tomita M."/>
            <person name="Numata K."/>
            <person name="Arakawa K."/>
        </authorList>
    </citation>
    <scope>NUCLEOTIDE SEQUENCE</scope>
</reference>
<evidence type="ECO:0000259" key="1">
    <source>
        <dbReference type="Pfam" id="PF13843"/>
    </source>
</evidence>
<dbReference type="AlphaFoldDB" id="A0A8X6R4Q4"/>
<organism evidence="2 3">
    <name type="scientific">Nephila pilipes</name>
    <name type="common">Giant wood spider</name>
    <name type="synonym">Nephila maculata</name>
    <dbReference type="NCBI Taxonomy" id="299642"/>
    <lineage>
        <taxon>Eukaryota</taxon>
        <taxon>Metazoa</taxon>
        <taxon>Ecdysozoa</taxon>
        <taxon>Arthropoda</taxon>
        <taxon>Chelicerata</taxon>
        <taxon>Arachnida</taxon>
        <taxon>Araneae</taxon>
        <taxon>Araneomorphae</taxon>
        <taxon>Entelegynae</taxon>
        <taxon>Araneoidea</taxon>
        <taxon>Nephilidae</taxon>
        <taxon>Nephila</taxon>
    </lineage>
</organism>
<gene>
    <name evidence="2" type="ORF">NPIL_261601</name>
</gene>
<dbReference type="OrthoDB" id="6428043at2759"/>
<dbReference type="PANTHER" id="PTHR47055">
    <property type="entry name" value="DDE_TNP_1_7 DOMAIN-CONTAINING PROTEIN"/>
    <property type="match status" value="1"/>
</dbReference>
<comment type="caution">
    <text evidence="2">The sequence shown here is derived from an EMBL/GenBank/DDBJ whole genome shotgun (WGS) entry which is preliminary data.</text>
</comment>
<dbReference type="InterPro" id="IPR029526">
    <property type="entry name" value="PGBD"/>
</dbReference>
<keyword evidence="3" id="KW-1185">Reference proteome</keyword>
<dbReference type="Pfam" id="PF13843">
    <property type="entry name" value="DDE_Tnp_1_7"/>
    <property type="match status" value="1"/>
</dbReference>
<sequence length="94" mass="11117">MNCREIYTTFQLTWNRAKPPFLNTHWSPISLFELFLNDEITEYILEQSILYASQKEDCDFVIGAEDLKLFFAILFTSGYNVLPRRRSTGKIRVM</sequence>